<organism evidence="1 2">
    <name type="scientific">Allomyces macrogynus (strain ATCC 38327)</name>
    <name type="common">Allomyces javanicus var. macrogynus</name>
    <dbReference type="NCBI Taxonomy" id="578462"/>
    <lineage>
        <taxon>Eukaryota</taxon>
        <taxon>Fungi</taxon>
        <taxon>Fungi incertae sedis</taxon>
        <taxon>Blastocladiomycota</taxon>
        <taxon>Blastocladiomycetes</taxon>
        <taxon>Blastocladiales</taxon>
        <taxon>Blastocladiaceae</taxon>
        <taxon>Allomyces</taxon>
    </lineage>
</organism>
<protein>
    <submittedName>
        <fullName evidence="1">Uncharacterized protein</fullName>
    </submittedName>
</protein>
<reference evidence="2" key="2">
    <citation type="submission" date="2009-11" db="EMBL/GenBank/DDBJ databases">
        <title>The Genome Sequence of Allomyces macrogynus strain ATCC 38327.</title>
        <authorList>
            <consortium name="The Broad Institute Genome Sequencing Platform"/>
            <person name="Russ C."/>
            <person name="Cuomo C."/>
            <person name="Shea T."/>
            <person name="Young S.K."/>
            <person name="Zeng Q."/>
            <person name="Koehrsen M."/>
            <person name="Haas B."/>
            <person name="Borodovsky M."/>
            <person name="Guigo R."/>
            <person name="Alvarado L."/>
            <person name="Berlin A."/>
            <person name="Borenstein D."/>
            <person name="Chen Z."/>
            <person name="Engels R."/>
            <person name="Freedman E."/>
            <person name="Gellesch M."/>
            <person name="Goldberg J."/>
            <person name="Griggs A."/>
            <person name="Gujja S."/>
            <person name="Heiman D."/>
            <person name="Hepburn T."/>
            <person name="Howarth C."/>
            <person name="Jen D."/>
            <person name="Larson L."/>
            <person name="Lewis B."/>
            <person name="Mehta T."/>
            <person name="Park D."/>
            <person name="Pearson M."/>
            <person name="Roberts A."/>
            <person name="Saif S."/>
            <person name="Shenoy N."/>
            <person name="Sisk P."/>
            <person name="Stolte C."/>
            <person name="Sykes S."/>
            <person name="Walk T."/>
            <person name="White J."/>
            <person name="Yandava C."/>
            <person name="Burger G."/>
            <person name="Gray M.W."/>
            <person name="Holland P.W.H."/>
            <person name="King N."/>
            <person name="Lang F.B.F."/>
            <person name="Roger A.J."/>
            <person name="Ruiz-Trillo I."/>
            <person name="Lander E."/>
            <person name="Nusbaum C."/>
        </authorList>
    </citation>
    <scope>NUCLEOTIDE SEQUENCE [LARGE SCALE GENOMIC DNA]</scope>
    <source>
        <strain evidence="2">ATCC 38327</strain>
    </source>
</reference>
<name>A0A0L0T934_ALLM3</name>
<dbReference type="VEuPathDB" id="FungiDB:AMAG_15306"/>
<dbReference type="AlphaFoldDB" id="A0A0L0T934"/>
<dbReference type="SUPFAM" id="SSF52047">
    <property type="entry name" value="RNI-like"/>
    <property type="match status" value="1"/>
</dbReference>
<dbReference type="Proteomes" id="UP000054350">
    <property type="component" value="Unassembled WGS sequence"/>
</dbReference>
<evidence type="ECO:0000313" key="2">
    <source>
        <dbReference type="Proteomes" id="UP000054350"/>
    </source>
</evidence>
<gene>
    <name evidence="1" type="ORF">AMAG_15306</name>
</gene>
<keyword evidence="2" id="KW-1185">Reference proteome</keyword>
<evidence type="ECO:0000313" key="1">
    <source>
        <dbReference type="EMBL" id="KNE71049.1"/>
    </source>
</evidence>
<dbReference type="EMBL" id="GG745369">
    <property type="protein sequence ID" value="KNE71049.1"/>
    <property type="molecule type" value="Genomic_DNA"/>
</dbReference>
<proteinExistence type="predicted"/>
<accession>A0A0L0T934</accession>
<reference evidence="1 2" key="1">
    <citation type="submission" date="2009-11" db="EMBL/GenBank/DDBJ databases">
        <title>Annotation of Allomyces macrogynus ATCC 38327.</title>
        <authorList>
            <consortium name="The Broad Institute Genome Sequencing Platform"/>
            <person name="Russ C."/>
            <person name="Cuomo C."/>
            <person name="Burger G."/>
            <person name="Gray M.W."/>
            <person name="Holland P.W.H."/>
            <person name="King N."/>
            <person name="Lang F.B.F."/>
            <person name="Roger A.J."/>
            <person name="Ruiz-Trillo I."/>
            <person name="Young S.K."/>
            <person name="Zeng Q."/>
            <person name="Gargeya S."/>
            <person name="Fitzgerald M."/>
            <person name="Haas B."/>
            <person name="Abouelleil A."/>
            <person name="Alvarado L."/>
            <person name="Arachchi H.M."/>
            <person name="Berlin A."/>
            <person name="Chapman S.B."/>
            <person name="Gearin G."/>
            <person name="Goldberg J."/>
            <person name="Griggs A."/>
            <person name="Gujja S."/>
            <person name="Hansen M."/>
            <person name="Heiman D."/>
            <person name="Howarth C."/>
            <person name="Larimer J."/>
            <person name="Lui A."/>
            <person name="MacDonald P.J.P."/>
            <person name="McCowen C."/>
            <person name="Montmayeur A."/>
            <person name="Murphy C."/>
            <person name="Neiman D."/>
            <person name="Pearson M."/>
            <person name="Priest M."/>
            <person name="Roberts A."/>
            <person name="Saif S."/>
            <person name="Shea T."/>
            <person name="Sisk P."/>
            <person name="Stolte C."/>
            <person name="Sykes S."/>
            <person name="Wortman J."/>
            <person name="Nusbaum C."/>
            <person name="Birren B."/>
        </authorList>
    </citation>
    <scope>NUCLEOTIDE SEQUENCE [LARGE SCALE GENOMIC DNA]</scope>
    <source>
        <strain evidence="1 2">ATCC 38327</strain>
    </source>
</reference>
<sequence length="381" mass="41668">MPASWPQPRHLDAPSSVLHVMLLGVLVMNRSHFLPQLRTLTFSHHVDLEFDTVLTLLPLLPKLTRSDLSLLEMTESCFAGLASTAGASLTNLVLNGRGLRNEPDSAVSLAPIEFLALTRLTVEGTEFMPFLTTSVATPNLEHFAITSSLEDEGKIIRRLRFTNNIQWTNDRVPALGSVSTIEAPNETLHALARVASTFRRVRNVIAFGLAYDNLEEEVLHDVPIGDLLLCSLDAEVVHPRLLEVITRMPMFTSLVAQIVYTGDIADVLTLTYHAEGLSVWKGLAKCTYGEPPENRLTARLVVRVVSMSQHIGKAVRAIVGVVARLAAMGEEDDAAPLPVDVIVDAGIDARVRKQLAQMLAKVAADGAIVLREIFIDRLVAE</sequence>